<name>A0A4R3JCK2_9PROT</name>
<proteinExistence type="predicted"/>
<gene>
    <name evidence="1" type="ORF">EDD55_10318</name>
</gene>
<sequence length="34" mass="4076">MPARTLRQMGDNDNEISIAEFADKFFLFRDRLTR</sequence>
<organism evidence="1 2">
    <name type="scientific">Varunaivibrio sulfuroxidans</name>
    <dbReference type="NCBI Taxonomy" id="1773489"/>
    <lineage>
        <taxon>Bacteria</taxon>
        <taxon>Pseudomonadati</taxon>
        <taxon>Pseudomonadota</taxon>
        <taxon>Alphaproteobacteria</taxon>
        <taxon>Rhodospirillales</taxon>
        <taxon>Magnetovibrionaceae</taxon>
        <taxon>Varunaivibrio</taxon>
    </lineage>
</organism>
<keyword evidence="2" id="KW-1185">Reference proteome</keyword>
<accession>A0A4R3JCK2</accession>
<evidence type="ECO:0000313" key="1">
    <source>
        <dbReference type="EMBL" id="TCS63397.1"/>
    </source>
</evidence>
<dbReference type="AlphaFoldDB" id="A0A4R3JCK2"/>
<dbReference type="Proteomes" id="UP000295304">
    <property type="component" value="Unassembled WGS sequence"/>
</dbReference>
<dbReference type="EMBL" id="SLZW01000003">
    <property type="protein sequence ID" value="TCS63397.1"/>
    <property type="molecule type" value="Genomic_DNA"/>
</dbReference>
<reference evidence="1 2" key="1">
    <citation type="submission" date="2019-03" db="EMBL/GenBank/DDBJ databases">
        <title>Genomic Encyclopedia of Type Strains, Phase IV (KMG-IV): sequencing the most valuable type-strain genomes for metagenomic binning, comparative biology and taxonomic classification.</title>
        <authorList>
            <person name="Goeker M."/>
        </authorList>
    </citation>
    <scope>NUCLEOTIDE SEQUENCE [LARGE SCALE GENOMIC DNA]</scope>
    <source>
        <strain evidence="1 2">DSM 101688</strain>
    </source>
</reference>
<comment type="caution">
    <text evidence="1">The sequence shown here is derived from an EMBL/GenBank/DDBJ whole genome shotgun (WGS) entry which is preliminary data.</text>
</comment>
<evidence type="ECO:0000313" key="2">
    <source>
        <dbReference type="Proteomes" id="UP000295304"/>
    </source>
</evidence>
<protein>
    <submittedName>
        <fullName evidence="1">Uncharacterized protein</fullName>
    </submittedName>
</protein>